<evidence type="ECO:0000256" key="6">
    <source>
        <dbReference type="SAM" id="Phobius"/>
    </source>
</evidence>
<keyword evidence="2" id="KW-1003">Cell membrane</keyword>
<proteinExistence type="predicted"/>
<comment type="caution">
    <text evidence="7">The sequence shown here is derived from an EMBL/GenBank/DDBJ whole genome shotgun (WGS) entry which is preliminary data.</text>
</comment>
<feature type="transmembrane region" description="Helical" evidence="6">
    <location>
        <begin position="129"/>
        <end position="148"/>
    </location>
</feature>
<evidence type="ECO:0000256" key="5">
    <source>
        <dbReference type="ARBA" id="ARBA00023136"/>
    </source>
</evidence>
<feature type="transmembrane region" description="Helical" evidence="6">
    <location>
        <begin position="95"/>
        <end position="117"/>
    </location>
</feature>
<name>A0ABS3Y137_9ACTN</name>
<dbReference type="SUPFAM" id="SSF103473">
    <property type="entry name" value="MFS general substrate transporter"/>
    <property type="match status" value="1"/>
</dbReference>
<dbReference type="EMBL" id="JAFFZM010000015">
    <property type="protein sequence ID" value="MBO8201360.1"/>
    <property type="molecule type" value="Genomic_DNA"/>
</dbReference>
<protein>
    <submittedName>
        <fullName evidence="7">MFS transporter</fullName>
    </submittedName>
</protein>
<comment type="subcellular location">
    <subcellularLocation>
        <location evidence="1">Cell membrane</location>
        <topology evidence="1">Multi-pass membrane protein</topology>
    </subcellularLocation>
</comment>
<feature type="transmembrane region" description="Helical" evidence="6">
    <location>
        <begin position="70"/>
        <end position="89"/>
    </location>
</feature>
<organism evidence="7 8">
    <name type="scientific">Streptomyces smyrnaeus</name>
    <dbReference type="NCBI Taxonomy" id="1387713"/>
    <lineage>
        <taxon>Bacteria</taxon>
        <taxon>Bacillati</taxon>
        <taxon>Actinomycetota</taxon>
        <taxon>Actinomycetes</taxon>
        <taxon>Kitasatosporales</taxon>
        <taxon>Streptomycetaceae</taxon>
        <taxon>Streptomyces</taxon>
    </lineage>
</organism>
<feature type="transmembrane region" description="Helical" evidence="6">
    <location>
        <begin position="304"/>
        <end position="325"/>
    </location>
</feature>
<evidence type="ECO:0000256" key="4">
    <source>
        <dbReference type="ARBA" id="ARBA00022989"/>
    </source>
</evidence>
<feature type="transmembrane region" description="Helical" evidence="6">
    <location>
        <begin position="337"/>
        <end position="359"/>
    </location>
</feature>
<keyword evidence="5 6" id="KW-0472">Membrane</keyword>
<dbReference type="InterPro" id="IPR036259">
    <property type="entry name" value="MFS_trans_sf"/>
</dbReference>
<feature type="transmembrane region" description="Helical" evidence="6">
    <location>
        <begin position="154"/>
        <end position="175"/>
    </location>
</feature>
<dbReference type="Proteomes" id="UP000721954">
    <property type="component" value="Unassembled WGS sequence"/>
</dbReference>
<feature type="transmembrane region" description="Helical" evidence="6">
    <location>
        <begin position="279"/>
        <end position="298"/>
    </location>
</feature>
<feature type="transmembrane region" description="Helical" evidence="6">
    <location>
        <begin position="247"/>
        <end position="267"/>
    </location>
</feature>
<dbReference type="PANTHER" id="PTHR23513:SF11">
    <property type="entry name" value="STAPHYLOFERRIN A TRANSPORTER"/>
    <property type="match status" value="1"/>
</dbReference>
<accession>A0ABS3Y137</accession>
<dbReference type="InterPro" id="IPR011701">
    <property type="entry name" value="MFS"/>
</dbReference>
<dbReference type="Pfam" id="PF07690">
    <property type="entry name" value="MFS_1"/>
    <property type="match status" value="1"/>
</dbReference>
<sequence>MVTYLATAFLARFADEGVGIALALLAVERTGSPASGAFVLTAWLAPHAVAAPVVGALAERARVPRLFHGCALAVFGAAIALLGLTLGRAPMPLTLGAALVGGSVGPMVTGGLSSLLATRVPAGQTRTRAYALDATTYNAAAVAAPAAVSTAATATSATLATALLATSAGCAALLCMAQRLPAADRDASRHPPLRRGLRPGELAIGVRALWHIPQLRAVTVATCVAFLGVGGLPVTAVLLAAQRGEPGAGGVLLTAFAVGGLVGSLGVARWRRAPAPARLARLGLLATATALAAAALAPSLPWTVALFALAGLGDGPLLTATLRIRADHAPEEARTQVFTLGAGLKLTAAAAGTALVGAFAHLPALVLTLFVAVLHLAAAALVEALGRRSGSQHRPGVDA</sequence>
<evidence type="ECO:0000256" key="2">
    <source>
        <dbReference type="ARBA" id="ARBA00022475"/>
    </source>
</evidence>
<feature type="transmembrane region" description="Helical" evidence="6">
    <location>
        <begin position="217"/>
        <end position="241"/>
    </location>
</feature>
<feature type="transmembrane region" description="Helical" evidence="6">
    <location>
        <begin position="365"/>
        <end position="385"/>
    </location>
</feature>
<reference evidence="7 8" key="1">
    <citation type="submission" date="2021-02" db="EMBL/GenBank/DDBJ databases">
        <title>Streptomyces spirodelae sp. nov., isolated from duckweed.</title>
        <authorList>
            <person name="Saimee Y."/>
            <person name="Duangmal K."/>
        </authorList>
    </citation>
    <scope>NUCLEOTIDE SEQUENCE [LARGE SCALE GENOMIC DNA]</scope>
    <source>
        <strain evidence="7 8">DSM 42105</strain>
    </source>
</reference>
<evidence type="ECO:0000313" key="8">
    <source>
        <dbReference type="Proteomes" id="UP000721954"/>
    </source>
</evidence>
<keyword evidence="3 6" id="KW-0812">Transmembrane</keyword>
<evidence type="ECO:0000256" key="3">
    <source>
        <dbReference type="ARBA" id="ARBA00022692"/>
    </source>
</evidence>
<evidence type="ECO:0000313" key="7">
    <source>
        <dbReference type="EMBL" id="MBO8201360.1"/>
    </source>
</evidence>
<keyword evidence="4 6" id="KW-1133">Transmembrane helix</keyword>
<gene>
    <name evidence="7" type="ORF">JW613_24135</name>
</gene>
<dbReference type="PANTHER" id="PTHR23513">
    <property type="entry name" value="INTEGRAL MEMBRANE EFFLUX PROTEIN-RELATED"/>
    <property type="match status" value="1"/>
</dbReference>
<evidence type="ECO:0000256" key="1">
    <source>
        <dbReference type="ARBA" id="ARBA00004651"/>
    </source>
</evidence>
<keyword evidence="8" id="KW-1185">Reference proteome</keyword>
<dbReference type="Gene3D" id="1.20.1250.20">
    <property type="entry name" value="MFS general substrate transporter like domains"/>
    <property type="match status" value="1"/>
</dbReference>
<feature type="transmembrane region" description="Helical" evidence="6">
    <location>
        <begin position="38"/>
        <end position="58"/>
    </location>
</feature>